<dbReference type="KEGG" id="vg:5658717"/>
<evidence type="ECO:0000313" key="1">
    <source>
        <dbReference type="EMBL" id="ABT14622.1"/>
    </source>
</evidence>
<organism evidence="1 2">
    <name type="scientific">Paramecium bursaria Chlorella virus NY2A</name>
    <name type="common">PBCV-NY2A</name>
    <dbReference type="NCBI Taxonomy" id="46021"/>
    <lineage>
        <taxon>Viruses</taxon>
        <taxon>Varidnaviria</taxon>
        <taxon>Bamfordvirae</taxon>
        <taxon>Nucleocytoviricota</taxon>
        <taxon>Megaviricetes</taxon>
        <taxon>Algavirales</taxon>
        <taxon>Phycodnaviridae</taxon>
        <taxon>Chlorovirus</taxon>
        <taxon>Chlorovirus americanus</taxon>
    </lineage>
</organism>
<dbReference type="EMBL" id="DQ491002">
    <property type="protein sequence ID" value="ABT14622.1"/>
    <property type="molecule type" value="Genomic_DNA"/>
</dbReference>
<gene>
    <name evidence="1" type="primary">b223L</name>
    <name evidence="1" type="ORF">NY2A_b223L</name>
</gene>
<dbReference type="GeneID" id="5658717"/>
<keyword evidence="2" id="KW-1185">Reference proteome</keyword>
<name>A7IW98_PBCVN</name>
<organismHost>
    <name type="scientific">Chlorella</name>
    <dbReference type="NCBI Taxonomy" id="3071"/>
</organismHost>
<protein>
    <submittedName>
        <fullName evidence="1">Uncharacterized protein b223L</fullName>
    </submittedName>
</protein>
<sequence length="94" mass="11355">MFHLIRDHIAHDELSNTLIVFIRSIGKSFLLDSSHIHDVCDLRDMFEIVRFFELNTDVSEIIHKIILHLALFRSHENHTNFEKRKHIYERMDRS</sequence>
<dbReference type="RefSeq" id="YP_001497419.1">
    <property type="nucleotide sequence ID" value="NC_009898.1"/>
</dbReference>
<reference evidence="1 2" key="1">
    <citation type="journal article" date="2007" name="Virology">
        <title>Sequence and annotation of the 369-kb NY-2A and the 345-kb AR158 viruses that infect Chlorella NC64A.</title>
        <authorList>
            <person name="Fitzgerald L.A."/>
            <person name="Graves M.V."/>
            <person name="Li X."/>
            <person name="Feldblyum T."/>
            <person name="Nierman W.C."/>
            <person name="Van Etten J.L."/>
        </authorList>
    </citation>
    <scope>NUCLEOTIDE SEQUENCE [LARGE SCALE GENOMIC DNA]</scope>
    <source>
        <strain evidence="1 2">NY-2A</strain>
    </source>
</reference>
<accession>A7IW98</accession>
<dbReference type="Proteomes" id="UP000202419">
    <property type="component" value="Segment"/>
</dbReference>
<evidence type="ECO:0000313" key="2">
    <source>
        <dbReference type="Proteomes" id="UP000202419"/>
    </source>
</evidence>
<proteinExistence type="predicted"/>